<evidence type="ECO:0000256" key="2">
    <source>
        <dbReference type="SAM" id="Phobius"/>
    </source>
</evidence>
<dbReference type="Proteomes" id="UP000813462">
    <property type="component" value="Unassembled WGS sequence"/>
</dbReference>
<feature type="compositionally biased region" description="Acidic residues" evidence="1">
    <location>
        <begin position="182"/>
        <end position="193"/>
    </location>
</feature>
<name>A0A978W1S7_ZIZJJ</name>
<dbReference type="PANTHER" id="PTHR37746">
    <property type="entry name" value="TRANSMEMBRANE PROTEIN"/>
    <property type="match status" value="1"/>
</dbReference>
<evidence type="ECO:0000313" key="3">
    <source>
        <dbReference type="EMBL" id="KAH7545911.1"/>
    </source>
</evidence>
<organism evidence="3 4">
    <name type="scientific">Ziziphus jujuba var. spinosa</name>
    <dbReference type="NCBI Taxonomy" id="714518"/>
    <lineage>
        <taxon>Eukaryota</taxon>
        <taxon>Viridiplantae</taxon>
        <taxon>Streptophyta</taxon>
        <taxon>Embryophyta</taxon>
        <taxon>Tracheophyta</taxon>
        <taxon>Spermatophyta</taxon>
        <taxon>Magnoliopsida</taxon>
        <taxon>eudicotyledons</taxon>
        <taxon>Gunneridae</taxon>
        <taxon>Pentapetalae</taxon>
        <taxon>rosids</taxon>
        <taxon>fabids</taxon>
        <taxon>Rosales</taxon>
        <taxon>Rhamnaceae</taxon>
        <taxon>Paliureae</taxon>
        <taxon>Ziziphus</taxon>
    </lineage>
</organism>
<dbReference type="AlphaFoldDB" id="A0A978W1S7"/>
<keyword evidence="2" id="KW-0812">Transmembrane</keyword>
<protein>
    <recommendedName>
        <fullName evidence="5">Transmembrane protein</fullName>
    </recommendedName>
</protein>
<feature type="transmembrane region" description="Helical" evidence="2">
    <location>
        <begin position="6"/>
        <end position="26"/>
    </location>
</feature>
<evidence type="ECO:0000313" key="4">
    <source>
        <dbReference type="Proteomes" id="UP000813462"/>
    </source>
</evidence>
<dbReference type="EMBL" id="JAEACU010000001">
    <property type="protein sequence ID" value="KAH7545911.1"/>
    <property type="molecule type" value="Genomic_DNA"/>
</dbReference>
<keyword evidence="2" id="KW-0472">Membrane</keyword>
<evidence type="ECO:0000256" key="1">
    <source>
        <dbReference type="SAM" id="MobiDB-lite"/>
    </source>
</evidence>
<dbReference type="PANTHER" id="PTHR37746:SF1">
    <property type="entry name" value="TRANSMEMBRANE PROTEIN"/>
    <property type="match status" value="1"/>
</dbReference>
<feature type="region of interest" description="Disordered" evidence="1">
    <location>
        <begin position="182"/>
        <end position="205"/>
    </location>
</feature>
<feature type="transmembrane region" description="Helical" evidence="2">
    <location>
        <begin position="33"/>
        <end position="54"/>
    </location>
</feature>
<evidence type="ECO:0008006" key="5">
    <source>
        <dbReference type="Google" id="ProtNLM"/>
    </source>
</evidence>
<proteinExistence type="predicted"/>
<reference evidence="3" key="1">
    <citation type="journal article" date="2021" name="Front. Plant Sci.">
        <title>Chromosome-Scale Genome Assembly for Chinese Sour Jujube and Insights Into Its Genome Evolution and Domestication Signature.</title>
        <authorList>
            <person name="Shen L.-Y."/>
            <person name="Luo H."/>
            <person name="Wang X.-L."/>
            <person name="Wang X.-M."/>
            <person name="Qiu X.-J."/>
            <person name="Liu H."/>
            <person name="Zhou S.-S."/>
            <person name="Jia K.-H."/>
            <person name="Nie S."/>
            <person name="Bao Y.-T."/>
            <person name="Zhang R.-G."/>
            <person name="Yun Q.-Z."/>
            <person name="Chai Y.-H."/>
            <person name="Lu J.-Y."/>
            <person name="Li Y."/>
            <person name="Zhao S.-W."/>
            <person name="Mao J.-F."/>
            <person name="Jia S.-G."/>
            <person name="Mao Y.-M."/>
        </authorList>
    </citation>
    <scope>NUCLEOTIDE SEQUENCE</scope>
    <source>
        <strain evidence="3">AT0</strain>
        <tissue evidence="3">Leaf</tissue>
    </source>
</reference>
<keyword evidence="2" id="KW-1133">Transmembrane helix</keyword>
<feature type="transmembrane region" description="Helical" evidence="2">
    <location>
        <begin position="60"/>
        <end position="81"/>
    </location>
</feature>
<gene>
    <name evidence="3" type="ORF">FEM48_Zijuj01G0144300</name>
</gene>
<sequence>MEENEILIWVLNFIPGLAFIETMNFWEKTYSHLSSIFSSPLFSSIVTLYALILLYFPYQFLIRIVFSPVPIIATVLLLSLLRLGAIQRYKDENHKEKEDGLCQTEPVVDASEGDIGNRAIKENNHTEAEQIPGLPYEDQYWVMYQSETNSESEMGYDPNPYFEDSFVQWNVRAPLEVIYEAYEGEEEDEDQNEKEENRDLGLERYPSLSLYYPESDSDSSSDGDFPATGVWDSPENMCFKWEEEDREGLIEIALDANNNKRVMDSHVEEENLIEIDISQRETMNSPARIVVFRQG</sequence>
<comment type="caution">
    <text evidence="3">The sequence shown here is derived from an EMBL/GenBank/DDBJ whole genome shotgun (WGS) entry which is preliminary data.</text>
</comment>
<accession>A0A978W1S7</accession>